<organism evidence="2">
    <name type="scientific">Cotton leaf curl Multan betasatellite</name>
    <dbReference type="NCBI Taxonomy" id="306025"/>
    <lineage>
        <taxon>Viruses</taxon>
        <taxon>Viruses incertae sedis</taxon>
        <taxon>Tolecusatellitidae</taxon>
        <taxon>Betasatellite</taxon>
        <taxon>Betasatellite gossypimultanense</taxon>
    </lineage>
</organism>
<evidence type="ECO:0000313" key="2">
    <source>
        <dbReference type="EMBL" id="AAL89474.1"/>
    </source>
</evidence>
<sequence length="43" mass="5164">MRKGKTELKRKNKEKKQGYIIYERNGSAANRNRKTQGKRKNKK</sequence>
<reference evidence="2" key="2">
    <citation type="book" date="2006" name="INTERNATIONAL SYMPOSIUM ON MANAGEMENT OF VECTOR-BORNE PLANT VIRUSES" publisher="ICRISAT" city="India">
        <title>Fulfilling Koch's postulates and molecular characterization of cotton leaf curl Rajasthan virus (CLCuRV).</title>
        <editorList>
            <person name="Unknown A."/>
        </editorList>
        <authorList>
            <person name="Radhakrishnan G."/>
            <person name="Malathi V.G."/>
            <person name="Varma A."/>
        </authorList>
    </citation>
    <scope>NUCLEOTIDE SEQUENCE</scope>
    <source>
        <strain evidence="2">CLCuV-G</strain>
    </source>
</reference>
<proteinExistence type="predicted"/>
<evidence type="ECO:0000256" key="1">
    <source>
        <dbReference type="SAM" id="MobiDB-lite"/>
    </source>
</evidence>
<protein>
    <submittedName>
        <fullName evidence="2">Beta V4 protein</fullName>
    </submittedName>
</protein>
<reference evidence="2" key="1">
    <citation type="submission" date="2002-03" db="EMBL/GenBank/DDBJ databases">
        <title>Complete nucleotide sequence of DNA beta of cotton leaf curl virus (CLCuV-G) from Sri Ganganagar, India.</title>
        <authorList>
            <person name="Radhakrishnan G."/>
            <person name="Malathi V.G."/>
            <person name="Varma A."/>
        </authorList>
    </citation>
    <scope>NUCLEOTIDE SEQUENCE</scope>
    <source>
        <strain evidence="2">CLCuV-G</strain>
    </source>
</reference>
<dbReference type="EMBL" id="AY083590">
    <property type="protein sequence ID" value="AAL89474.1"/>
    <property type="molecule type" value="Genomic_DNA"/>
</dbReference>
<feature type="compositionally biased region" description="Basic residues" evidence="1">
    <location>
        <begin position="31"/>
        <end position="43"/>
    </location>
</feature>
<accession>Q8QNS2</accession>
<gene>
    <name evidence="2" type="primary">beta V4</name>
</gene>
<name>Q8QNS2_9VIRU</name>
<feature type="region of interest" description="Disordered" evidence="1">
    <location>
        <begin position="1"/>
        <end position="43"/>
    </location>
</feature>